<evidence type="ECO:0000313" key="7">
    <source>
        <dbReference type="EMBL" id="KKC33967.1"/>
    </source>
</evidence>
<dbReference type="GO" id="GO:0033013">
    <property type="term" value="P:tetrapyrrole metabolic process"/>
    <property type="evidence" value="ECO:0007669"/>
    <property type="project" value="UniProtKB-ARBA"/>
</dbReference>
<feature type="transmembrane region" description="Helical" evidence="6">
    <location>
        <begin position="105"/>
        <end position="125"/>
    </location>
</feature>
<dbReference type="InterPro" id="IPR004307">
    <property type="entry name" value="TspO_MBR"/>
</dbReference>
<reference evidence="8 10" key="2">
    <citation type="submission" date="2016-10" db="EMBL/GenBank/DDBJ databases">
        <authorList>
            <person name="de Groot N.N."/>
        </authorList>
    </citation>
    <scope>NUCLEOTIDE SEQUENCE [LARGE SCALE GENOMIC DNA]</scope>
    <source>
        <strain evidence="8 10">CGMCC 1.10210</strain>
    </source>
</reference>
<feature type="transmembrane region" description="Helical" evidence="6">
    <location>
        <begin position="78"/>
        <end position="98"/>
    </location>
</feature>
<keyword evidence="3 6" id="KW-0812">Transmembrane</keyword>
<evidence type="ECO:0000256" key="2">
    <source>
        <dbReference type="ARBA" id="ARBA00007524"/>
    </source>
</evidence>
<comment type="similarity">
    <text evidence="2">Belongs to the TspO/BZRP family.</text>
</comment>
<organism evidence="8 10">
    <name type="scientific">Devosia psychrophila</name>
    <dbReference type="NCBI Taxonomy" id="728005"/>
    <lineage>
        <taxon>Bacteria</taxon>
        <taxon>Pseudomonadati</taxon>
        <taxon>Pseudomonadota</taxon>
        <taxon>Alphaproteobacteria</taxon>
        <taxon>Hyphomicrobiales</taxon>
        <taxon>Devosiaceae</taxon>
        <taxon>Devosia</taxon>
    </lineage>
</organism>
<keyword evidence="5 6" id="KW-0472">Membrane</keyword>
<evidence type="ECO:0000313" key="8">
    <source>
        <dbReference type="EMBL" id="SFD45731.1"/>
    </source>
</evidence>
<dbReference type="OrthoDB" id="9795496at2"/>
<feature type="transmembrane region" description="Helical" evidence="6">
    <location>
        <begin position="6"/>
        <end position="26"/>
    </location>
</feature>
<feature type="transmembrane region" description="Helical" evidence="6">
    <location>
        <begin position="131"/>
        <end position="151"/>
    </location>
</feature>
<dbReference type="EMBL" id="LAPV01000070">
    <property type="protein sequence ID" value="KKC33967.1"/>
    <property type="molecule type" value="Genomic_DNA"/>
</dbReference>
<dbReference type="RefSeq" id="WP_046170022.1">
    <property type="nucleotide sequence ID" value="NZ_FOMB01000067.1"/>
</dbReference>
<evidence type="ECO:0000313" key="10">
    <source>
        <dbReference type="Proteomes" id="UP000182258"/>
    </source>
</evidence>
<feature type="transmembrane region" description="Helical" evidence="6">
    <location>
        <begin position="46"/>
        <end position="66"/>
    </location>
</feature>
<gene>
    <name evidence="8" type="ORF">SAMN04488059_1675</name>
    <name evidence="7" type="ORF">WH91_05585</name>
</gene>
<dbReference type="Proteomes" id="UP000033519">
    <property type="component" value="Unassembled WGS sequence"/>
</dbReference>
<name>A0A0F5PZ61_9HYPH</name>
<evidence type="ECO:0000256" key="1">
    <source>
        <dbReference type="ARBA" id="ARBA00004141"/>
    </source>
</evidence>
<comment type="subcellular location">
    <subcellularLocation>
        <location evidence="1">Membrane</location>
        <topology evidence="1">Multi-pass membrane protein</topology>
    </subcellularLocation>
</comment>
<evidence type="ECO:0000256" key="6">
    <source>
        <dbReference type="SAM" id="Phobius"/>
    </source>
</evidence>
<dbReference type="EMBL" id="FOMB01000067">
    <property type="protein sequence ID" value="SFD45731.1"/>
    <property type="molecule type" value="Genomic_DNA"/>
</dbReference>
<dbReference type="InterPro" id="IPR038330">
    <property type="entry name" value="TspO/MBR-related_sf"/>
</dbReference>
<evidence type="ECO:0000256" key="4">
    <source>
        <dbReference type="ARBA" id="ARBA00022989"/>
    </source>
</evidence>
<evidence type="ECO:0000313" key="9">
    <source>
        <dbReference type="Proteomes" id="UP000033519"/>
    </source>
</evidence>
<keyword evidence="9" id="KW-1185">Reference proteome</keyword>
<reference evidence="7 9" key="1">
    <citation type="submission" date="2015-03" db="EMBL/GenBank/DDBJ databases">
        <authorList>
            <person name="Lepp D."/>
            <person name="Hassan Y.I."/>
            <person name="Li X.-Z."/>
            <person name="Zhou T."/>
        </authorList>
    </citation>
    <scope>NUCLEOTIDE SEQUENCE [LARGE SCALE GENOMIC DNA]</scope>
    <source>
        <strain evidence="7 9">Cr7-05</strain>
    </source>
</reference>
<keyword evidence="4 6" id="KW-1133">Transmembrane helix</keyword>
<dbReference type="PIRSF" id="PIRSF005859">
    <property type="entry name" value="PBR"/>
    <property type="match status" value="1"/>
</dbReference>
<evidence type="ECO:0000256" key="5">
    <source>
        <dbReference type="ARBA" id="ARBA00023136"/>
    </source>
</evidence>
<dbReference type="FunFam" id="1.20.1260.100:FF:000001">
    <property type="entry name" value="translocator protein 2"/>
    <property type="match status" value="1"/>
</dbReference>
<protein>
    <submittedName>
        <fullName evidence="7">CrtK</fullName>
    </submittedName>
    <submittedName>
        <fullName evidence="8">TspO and MBR related proteins</fullName>
    </submittedName>
</protein>
<dbReference type="Pfam" id="PF03073">
    <property type="entry name" value="TspO_MBR"/>
    <property type="match status" value="1"/>
</dbReference>
<accession>A0A0F5PZ61</accession>
<sequence length="161" mass="17973">MDIASIIGLVCFIAASFLAALMGALFRPGEWYERLKKPSWRPPNRLFAPVWTVLYSMIAVAGWLIWREAGFAGAGLPLAVYALKLILNAAWSPLFFGLHRPDLGFVDIVLVWMSIIATIVLFYPIHVVAALLLMPYLAWVTFATALNFAVWRLNSVPPPRT</sequence>
<dbReference type="PANTHER" id="PTHR10057:SF0">
    <property type="entry name" value="TRANSLOCATOR PROTEIN"/>
    <property type="match status" value="1"/>
</dbReference>
<dbReference type="PATRIC" id="fig|728005.3.peg.3545"/>
<dbReference type="Gene3D" id="1.20.1260.100">
    <property type="entry name" value="TspO/MBR protein"/>
    <property type="match status" value="1"/>
</dbReference>
<dbReference type="CDD" id="cd15904">
    <property type="entry name" value="TSPO_MBR"/>
    <property type="match status" value="1"/>
</dbReference>
<dbReference type="AlphaFoldDB" id="A0A0F5PZ61"/>
<evidence type="ECO:0000256" key="3">
    <source>
        <dbReference type="ARBA" id="ARBA00022692"/>
    </source>
</evidence>
<dbReference type="GO" id="GO:0016020">
    <property type="term" value="C:membrane"/>
    <property type="evidence" value="ECO:0007669"/>
    <property type="project" value="UniProtKB-SubCell"/>
</dbReference>
<dbReference type="Proteomes" id="UP000182258">
    <property type="component" value="Unassembled WGS sequence"/>
</dbReference>
<dbReference type="PANTHER" id="PTHR10057">
    <property type="entry name" value="PERIPHERAL-TYPE BENZODIAZEPINE RECEPTOR"/>
    <property type="match status" value="1"/>
</dbReference>
<proteinExistence type="inferred from homology"/>